<dbReference type="EMBL" id="CALNXI010002205">
    <property type="protein sequence ID" value="CAH3184637.1"/>
    <property type="molecule type" value="Genomic_DNA"/>
</dbReference>
<keyword evidence="3" id="KW-1185">Reference proteome</keyword>
<sequence>MLFSEERLASSEINNAICKGFAGMTGTPIFDRAHSRHHNQPDLYFSIMDGALASNCRSIRPGTMSLEEESDNEAASSQIPELRTSERKENIEAAHLLSVGQVVLWPKTLVAVYGEQAQRQPVPAEIISPVSSIPTSSTEDRRMNYGLQVLQLGVFLMQLNDTEAEGDGERRLRNWEMLMHISVCKCKGGKGNNYANDLKMEHKVRNDKGILKGMCRNKTLKAVQRSTSPSFLLNEIVKQYDSNISPESTAHTYACTCNDVREVINIIRRNINSFPFISTSPLDQLDVFALHAWLTRHKKRLAANPYSCDFLCCEDDDQESTDEEEEEEAIIVDDGNDL</sequence>
<evidence type="ECO:0000313" key="3">
    <source>
        <dbReference type="Proteomes" id="UP001159427"/>
    </source>
</evidence>
<name>A0ABN8RYT4_9CNID</name>
<accession>A0ABN8RYT4</accession>
<protein>
    <submittedName>
        <fullName evidence="2">Uncharacterized protein</fullName>
    </submittedName>
</protein>
<evidence type="ECO:0000256" key="1">
    <source>
        <dbReference type="SAM" id="MobiDB-lite"/>
    </source>
</evidence>
<feature type="region of interest" description="Disordered" evidence="1">
    <location>
        <begin position="319"/>
        <end position="338"/>
    </location>
</feature>
<dbReference type="Proteomes" id="UP001159427">
    <property type="component" value="Unassembled WGS sequence"/>
</dbReference>
<comment type="caution">
    <text evidence="2">The sequence shown here is derived from an EMBL/GenBank/DDBJ whole genome shotgun (WGS) entry which is preliminary data.</text>
</comment>
<reference evidence="2 3" key="1">
    <citation type="submission" date="2022-05" db="EMBL/GenBank/DDBJ databases">
        <authorList>
            <consortium name="Genoscope - CEA"/>
            <person name="William W."/>
        </authorList>
    </citation>
    <scope>NUCLEOTIDE SEQUENCE [LARGE SCALE GENOMIC DNA]</scope>
</reference>
<proteinExistence type="predicted"/>
<gene>
    <name evidence="2" type="ORF">PEVE_00015627</name>
</gene>
<evidence type="ECO:0000313" key="2">
    <source>
        <dbReference type="EMBL" id="CAH3184637.1"/>
    </source>
</evidence>
<organism evidence="2 3">
    <name type="scientific">Porites evermanni</name>
    <dbReference type="NCBI Taxonomy" id="104178"/>
    <lineage>
        <taxon>Eukaryota</taxon>
        <taxon>Metazoa</taxon>
        <taxon>Cnidaria</taxon>
        <taxon>Anthozoa</taxon>
        <taxon>Hexacorallia</taxon>
        <taxon>Scleractinia</taxon>
        <taxon>Fungiina</taxon>
        <taxon>Poritidae</taxon>
        <taxon>Porites</taxon>
    </lineage>
</organism>